<evidence type="ECO:0000256" key="4">
    <source>
        <dbReference type="ARBA" id="ARBA00023136"/>
    </source>
</evidence>
<evidence type="ECO:0000256" key="1">
    <source>
        <dbReference type="ARBA" id="ARBA00004141"/>
    </source>
</evidence>
<sequence>MSTAPASKARRSGTAFTVFLKEVRENLRDRRTLLSAFLTGPLLGPLLFVMLVNVQVNRELDKADRPLPVPVIGAQYAPNLVDALKEGGIVPGAPVADPGLAVRRQDADVVLRIAAGYGKAWRKGEPVQVEMFYDSSRQDTRSAVDRVQQLVETYARQQGAMRLVARGLSPGTAWPVQVARRDQATPQSRAVLMFAMLPYFFVITLFMGGMYLAIDLTAGERERQSLEPLFANPVARWKILVGKLAAICAFSLASLAITLLAFAVVGRFIPAEKLGMELDLGWHFAGIVLLLMLPLVMLLAALQTLVAAFAKSYREAQTYISLLMMVPLIPSALLAFLPIKAQAWMYAVPLLGQNLGIMQQLRGDGVSGEQLLLCLAGTLAAALVAAGVTAQLYRSEKLAISG</sequence>
<dbReference type="Proteomes" id="UP001556170">
    <property type="component" value="Unassembled WGS sequence"/>
</dbReference>
<feature type="domain" description="ABC-2 type transporter transmembrane" evidence="6">
    <location>
        <begin position="32"/>
        <end position="385"/>
    </location>
</feature>
<dbReference type="Pfam" id="PF12698">
    <property type="entry name" value="ABC2_membrane_3"/>
    <property type="match status" value="1"/>
</dbReference>
<evidence type="ECO:0000259" key="6">
    <source>
        <dbReference type="Pfam" id="PF12698"/>
    </source>
</evidence>
<feature type="transmembrane region" description="Helical" evidence="5">
    <location>
        <begin position="319"/>
        <end position="339"/>
    </location>
</feature>
<dbReference type="RefSeq" id="WP_367843049.1">
    <property type="nucleotide sequence ID" value="NZ_JBFOHL010000001.1"/>
</dbReference>
<feature type="transmembrane region" description="Helical" evidence="5">
    <location>
        <begin position="190"/>
        <end position="214"/>
    </location>
</feature>
<evidence type="ECO:0000313" key="8">
    <source>
        <dbReference type="Proteomes" id="UP001556170"/>
    </source>
</evidence>
<dbReference type="InterPro" id="IPR013525">
    <property type="entry name" value="ABC2_TM"/>
</dbReference>
<evidence type="ECO:0000313" key="7">
    <source>
        <dbReference type="EMBL" id="MEW9622734.1"/>
    </source>
</evidence>
<protein>
    <submittedName>
        <fullName evidence="7">ABC transporter permease</fullName>
    </submittedName>
</protein>
<reference evidence="7 8" key="1">
    <citation type="submission" date="2024-06" db="EMBL/GenBank/DDBJ databases">
        <authorList>
            <person name="Woo H."/>
        </authorList>
    </citation>
    <scope>NUCLEOTIDE SEQUENCE [LARGE SCALE GENOMIC DNA]</scope>
    <source>
        <strain evidence="7 8">S2-g</strain>
    </source>
</reference>
<name>A0ABV3QJX6_9GAMM</name>
<keyword evidence="8" id="KW-1185">Reference proteome</keyword>
<comment type="subcellular location">
    <subcellularLocation>
        <location evidence="1">Membrane</location>
        <topology evidence="1">Multi-pass membrane protein</topology>
    </subcellularLocation>
</comment>
<evidence type="ECO:0000256" key="2">
    <source>
        <dbReference type="ARBA" id="ARBA00022692"/>
    </source>
</evidence>
<organism evidence="7 8">
    <name type="scientific">Rhodanobacter geophilus</name>
    <dbReference type="NCBI Taxonomy" id="3162488"/>
    <lineage>
        <taxon>Bacteria</taxon>
        <taxon>Pseudomonadati</taxon>
        <taxon>Pseudomonadota</taxon>
        <taxon>Gammaproteobacteria</taxon>
        <taxon>Lysobacterales</taxon>
        <taxon>Rhodanobacteraceae</taxon>
        <taxon>Rhodanobacter</taxon>
    </lineage>
</organism>
<dbReference type="EMBL" id="JBFOHL010000001">
    <property type="protein sequence ID" value="MEW9622734.1"/>
    <property type="molecule type" value="Genomic_DNA"/>
</dbReference>
<evidence type="ECO:0000256" key="5">
    <source>
        <dbReference type="SAM" id="Phobius"/>
    </source>
</evidence>
<accession>A0ABV3QJX6</accession>
<feature type="transmembrane region" description="Helical" evidence="5">
    <location>
        <begin position="281"/>
        <end position="307"/>
    </location>
</feature>
<keyword evidence="4 5" id="KW-0472">Membrane</keyword>
<gene>
    <name evidence="7" type="ORF">ABQJ56_00615</name>
</gene>
<dbReference type="PANTHER" id="PTHR43471">
    <property type="entry name" value="ABC TRANSPORTER PERMEASE"/>
    <property type="match status" value="1"/>
</dbReference>
<feature type="transmembrane region" description="Helical" evidence="5">
    <location>
        <begin position="33"/>
        <end position="52"/>
    </location>
</feature>
<keyword evidence="3 5" id="KW-1133">Transmembrane helix</keyword>
<keyword evidence="2 5" id="KW-0812">Transmembrane</keyword>
<proteinExistence type="predicted"/>
<comment type="caution">
    <text evidence="7">The sequence shown here is derived from an EMBL/GenBank/DDBJ whole genome shotgun (WGS) entry which is preliminary data.</text>
</comment>
<feature type="transmembrane region" description="Helical" evidence="5">
    <location>
        <begin position="370"/>
        <end position="393"/>
    </location>
</feature>
<feature type="transmembrane region" description="Helical" evidence="5">
    <location>
        <begin position="244"/>
        <end position="269"/>
    </location>
</feature>
<dbReference type="PANTHER" id="PTHR43471:SF3">
    <property type="entry name" value="ABC TRANSPORTER PERMEASE PROTEIN NATB"/>
    <property type="match status" value="1"/>
</dbReference>
<evidence type="ECO:0000256" key="3">
    <source>
        <dbReference type="ARBA" id="ARBA00022989"/>
    </source>
</evidence>